<feature type="region of interest" description="Disordered" evidence="1">
    <location>
        <begin position="230"/>
        <end position="249"/>
    </location>
</feature>
<accession>A0A7H1B130</accession>
<keyword evidence="2" id="KW-1133">Transmembrane helix</keyword>
<gene>
    <name evidence="3" type="ORF">IAG42_01605</name>
</gene>
<feature type="transmembrane region" description="Helical" evidence="2">
    <location>
        <begin position="130"/>
        <end position="148"/>
    </location>
</feature>
<feature type="transmembrane region" description="Helical" evidence="2">
    <location>
        <begin position="87"/>
        <end position="109"/>
    </location>
</feature>
<keyword evidence="2" id="KW-0812">Transmembrane</keyword>
<dbReference type="Proteomes" id="UP000516428">
    <property type="component" value="Chromosome"/>
</dbReference>
<sequence length="249" mass="25939">MPPEGTPSGYRTDGLWAASAIAFAALLAGCGVALLGMLEFGERCTQGLTEGPGRLIRVRDQAFPPATVCEFAQGEVASVGGRAPLGFLLWAGLVVMVVALLGALVAECLDPRPGGDLVRPMSRTEKVRRTGTAFFVLGSVFVMAYLLAAWRLLPSPSTACSDGDGWSAGAPQTLDASLFPPQATCRFVSGETRGINPDWLVSVVVELAVPALLAAFAFGLAVRRRAAERAGRGPGIPPLPGRRPPSRVG</sequence>
<evidence type="ECO:0000313" key="3">
    <source>
        <dbReference type="EMBL" id="QNS02435.1"/>
    </source>
</evidence>
<keyword evidence="2" id="KW-0472">Membrane</keyword>
<dbReference type="KEGG" id="sxn:IAG42_01605"/>
<feature type="transmembrane region" description="Helical" evidence="2">
    <location>
        <begin position="15"/>
        <end position="38"/>
    </location>
</feature>
<evidence type="ECO:0000313" key="4">
    <source>
        <dbReference type="Proteomes" id="UP000516428"/>
    </source>
</evidence>
<reference evidence="3 4" key="1">
    <citation type="submission" date="2020-09" db="EMBL/GenBank/DDBJ databases">
        <title>A novel species.</title>
        <authorList>
            <person name="Gao J."/>
        </authorList>
    </citation>
    <scope>NUCLEOTIDE SEQUENCE [LARGE SCALE GENOMIC DNA]</scope>
    <source>
        <strain evidence="3 4">CRXT-Y-14</strain>
    </source>
</reference>
<dbReference type="EMBL" id="CP061281">
    <property type="protein sequence ID" value="QNS02435.1"/>
    <property type="molecule type" value="Genomic_DNA"/>
</dbReference>
<protein>
    <submittedName>
        <fullName evidence="3">Uncharacterized protein</fullName>
    </submittedName>
</protein>
<organism evidence="3 4">
    <name type="scientific">Streptomyces xanthii</name>
    <dbReference type="NCBI Taxonomy" id="2768069"/>
    <lineage>
        <taxon>Bacteria</taxon>
        <taxon>Bacillati</taxon>
        <taxon>Actinomycetota</taxon>
        <taxon>Actinomycetes</taxon>
        <taxon>Kitasatosporales</taxon>
        <taxon>Streptomycetaceae</taxon>
        <taxon>Streptomyces</taxon>
    </lineage>
</organism>
<evidence type="ECO:0000256" key="2">
    <source>
        <dbReference type="SAM" id="Phobius"/>
    </source>
</evidence>
<keyword evidence="4" id="KW-1185">Reference proteome</keyword>
<dbReference type="AlphaFoldDB" id="A0A7H1B130"/>
<evidence type="ECO:0000256" key="1">
    <source>
        <dbReference type="SAM" id="MobiDB-lite"/>
    </source>
</evidence>
<feature type="transmembrane region" description="Helical" evidence="2">
    <location>
        <begin position="199"/>
        <end position="222"/>
    </location>
</feature>
<dbReference type="RefSeq" id="WP_188335190.1">
    <property type="nucleotide sequence ID" value="NZ_CP061281.1"/>
</dbReference>
<proteinExistence type="predicted"/>
<name>A0A7H1B130_9ACTN</name>